<dbReference type="AlphaFoldDB" id="A0A078KQE4"/>
<gene>
    <name evidence="2" type="ORF">CCDG5_1553</name>
</gene>
<dbReference type="OrthoDB" id="581382at2"/>
<evidence type="ECO:0000313" key="2">
    <source>
        <dbReference type="EMBL" id="CDZ24663.1"/>
    </source>
</evidence>
<evidence type="ECO:0000313" key="3">
    <source>
        <dbReference type="Proteomes" id="UP000032431"/>
    </source>
</evidence>
<dbReference type="Pfam" id="PF06114">
    <property type="entry name" value="Peptidase_M78"/>
    <property type="match status" value="1"/>
</dbReference>
<dbReference type="InterPro" id="IPR010359">
    <property type="entry name" value="IrrE_HExxH"/>
</dbReference>
<dbReference type="KEGG" id="ccel:CCDG5_1553"/>
<dbReference type="PATRIC" id="fig|29343.3.peg.1638"/>
<keyword evidence="3" id="KW-1185">Reference proteome</keyword>
<dbReference type="Proteomes" id="UP000032431">
    <property type="component" value="Chromosome I"/>
</dbReference>
<reference evidence="3" key="1">
    <citation type="submission" date="2014-07" db="EMBL/GenBank/DDBJ databases">
        <authorList>
            <person name="Wibberg D."/>
        </authorList>
    </citation>
    <scope>NUCLEOTIDE SEQUENCE [LARGE SCALE GENOMIC DNA]</scope>
    <source>
        <strain evidence="3">DG5</strain>
    </source>
</reference>
<protein>
    <recommendedName>
        <fullName evidence="1">IrrE N-terminal-like domain-containing protein</fullName>
    </recommendedName>
</protein>
<dbReference type="HOGENOM" id="CLU_100942_2_0_9"/>
<evidence type="ECO:0000259" key="1">
    <source>
        <dbReference type="Pfam" id="PF06114"/>
    </source>
</evidence>
<organism evidence="2 3">
    <name type="scientific">[Clostridium] cellulosi</name>
    <dbReference type="NCBI Taxonomy" id="29343"/>
    <lineage>
        <taxon>Bacteria</taxon>
        <taxon>Bacillati</taxon>
        <taxon>Bacillota</taxon>
        <taxon>Clostridia</taxon>
        <taxon>Eubacteriales</taxon>
        <taxon>Oscillospiraceae</taxon>
        <taxon>Oscillospiraceae incertae sedis</taxon>
    </lineage>
</organism>
<accession>A0A078KQE4</accession>
<dbReference type="EMBL" id="LM995447">
    <property type="protein sequence ID" value="CDZ24663.1"/>
    <property type="molecule type" value="Genomic_DNA"/>
</dbReference>
<proteinExistence type="predicted"/>
<dbReference type="Gene3D" id="1.10.10.2910">
    <property type="match status" value="1"/>
</dbReference>
<feature type="domain" description="IrrE N-terminal-like" evidence="1">
    <location>
        <begin position="59"/>
        <end position="165"/>
    </location>
</feature>
<name>A0A078KQE4_9FIRM</name>
<sequence>MISCDRFDFVCRKSYEFLLSIGASSLPINPFEAIRKKHWGLTTYTELCAMVPGNVTVNDIAEACKSRDGFTVYSGGNYCIAYNDTVRVRNRIRFTLMHEAGHIICGHFNGGITDINQYRELESEANLFASNVLAPAAVIKACGLCTPEQLMAACGLSYNAAKVRLEQIMSIKQHPLDSKILKAFESYINICNRRIDIGSADICLDSSAV</sequence>